<gene>
    <name evidence="1" type="ORF">UJA718_LOCUS37907</name>
</gene>
<comment type="caution">
    <text evidence="1">The sequence shown here is derived from an EMBL/GenBank/DDBJ whole genome shotgun (WGS) entry which is preliminary data.</text>
</comment>
<dbReference type="AlphaFoldDB" id="A0A821K496"/>
<proteinExistence type="predicted"/>
<reference evidence="1" key="1">
    <citation type="submission" date="2021-02" db="EMBL/GenBank/DDBJ databases">
        <authorList>
            <person name="Nowell W R."/>
        </authorList>
    </citation>
    <scope>NUCLEOTIDE SEQUENCE</scope>
</reference>
<dbReference type="EMBL" id="CAJOBP010038196">
    <property type="protein sequence ID" value="CAF4733328.1"/>
    <property type="molecule type" value="Genomic_DNA"/>
</dbReference>
<protein>
    <submittedName>
        <fullName evidence="1">Uncharacterized protein</fullName>
    </submittedName>
</protein>
<accession>A0A821K496</accession>
<keyword evidence="2" id="KW-1185">Reference proteome</keyword>
<organism evidence="1 2">
    <name type="scientific">Rotaria socialis</name>
    <dbReference type="NCBI Taxonomy" id="392032"/>
    <lineage>
        <taxon>Eukaryota</taxon>
        <taxon>Metazoa</taxon>
        <taxon>Spiralia</taxon>
        <taxon>Gnathifera</taxon>
        <taxon>Rotifera</taxon>
        <taxon>Eurotatoria</taxon>
        <taxon>Bdelloidea</taxon>
        <taxon>Philodinida</taxon>
        <taxon>Philodinidae</taxon>
        <taxon>Rotaria</taxon>
    </lineage>
</organism>
<name>A0A821K496_9BILA</name>
<evidence type="ECO:0000313" key="1">
    <source>
        <dbReference type="EMBL" id="CAF4733328.1"/>
    </source>
</evidence>
<feature type="non-terminal residue" evidence="1">
    <location>
        <position position="96"/>
    </location>
</feature>
<sequence>MCLQQLCSFIQAFIDNKEELYRHDSTENENQRYLVALPAMEETSLKLDLDMDTCCILLNTFQSQLPSFHQILWCSTTTEEDIHLFFSRVRTFQDST</sequence>
<evidence type="ECO:0000313" key="2">
    <source>
        <dbReference type="Proteomes" id="UP000663873"/>
    </source>
</evidence>
<dbReference type="Proteomes" id="UP000663873">
    <property type="component" value="Unassembled WGS sequence"/>
</dbReference>